<keyword evidence="1" id="KW-0378">Hydrolase</keyword>
<dbReference type="EMBL" id="QUMQ01000001">
    <property type="protein sequence ID" value="REF94676.1"/>
    <property type="molecule type" value="Genomic_DNA"/>
</dbReference>
<reference evidence="3 4" key="1">
    <citation type="submission" date="2018-08" db="EMBL/GenBank/DDBJ databases">
        <title>Sequencing the genomes of 1000 actinobacteria strains.</title>
        <authorList>
            <person name="Klenk H.-P."/>
        </authorList>
    </citation>
    <scope>NUCLEOTIDE SEQUENCE [LARGE SCALE GENOMIC DNA]</scope>
    <source>
        <strain evidence="3 4">DSM 44099</strain>
    </source>
</reference>
<gene>
    <name evidence="3" type="ORF">DFJ67_0617</name>
</gene>
<dbReference type="OrthoDB" id="9758822at2"/>
<evidence type="ECO:0000256" key="2">
    <source>
        <dbReference type="ARBA" id="ARBA00023295"/>
    </source>
</evidence>
<dbReference type="InterPro" id="IPR013785">
    <property type="entry name" value="Aldolase_TIM"/>
</dbReference>
<dbReference type="CDD" id="cd14791">
    <property type="entry name" value="GH36"/>
    <property type="match status" value="1"/>
</dbReference>
<name>A0A3D9ZB76_9ACTN</name>
<dbReference type="GO" id="GO:0004557">
    <property type="term" value="F:alpha-galactosidase activity"/>
    <property type="evidence" value="ECO:0007669"/>
    <property type="project" value="InterPro"/>
</dbReference>
<dbReference type="SUPFAM" id="SSF51445">
    <property type="entry name" value="(Trans)glycosidases"/>
    <property type="match status" value="1"/>
</dbReference>
<accession>A0A3D9ZB76</accession>
<protein>
    <submittedName>
        <fullName evidence="3">Alpha-galactosidase</fullName>
    </submittedName>
</protein>
<dbReference type="InterPro" id="IPR050985">
    <property type="entry name" value="Alpha-glycosidase_related"/>
</dbReference>
<evidence type="ECO:0000313" key="3">
    <source>
        <dbReference type="EMBL" id="REF94676.1"/>
    </source>
</evidence>
<comment type="caution">
    <text evidence="3">The sequence shown here is derived from an EMBL/GenBank/DDBJ whole genome shotgun (WGS) entry which is preliminary data.</text>
</comment>
<evidence type="ECO:0000313" key="4">
    <source>
        <dbReference type="Proteomes" id="UP000256913"/>
    </source>
</evidence>
<sequence length="498" mass="54769">MALLIELAGRTFALEHDGPGSPQAADGGLILPPGRVALLHGLGDALFYRHGHNSWSPCGWRRLTEPPLRIANPQRRLTADDDVWDDPARHHSSALAALDTGDGNVLLLGALGLGSPRLSADVDTIAGWYEHGAHPWFVAYGPEDEVFAAYTRHLAARLGSRDRRAGNVWCSWYAYYEGITEQQLYADIDDLRGLPFDVVQVDDGWEQLVGDWQPNQKFPSGMKALADRIVDAGMVPGLWLAPFIALPGSQVAQQRPSLLLRDGRGEPVIAGHNWGSGYHALDLSRPAALDYLGELTQRVVHEWGFKYLKLDFINAGVALGARADGAEREETYRAALSLIREVAGDDVYLLGSGAMLLPSLGILDGLRSGPDVAPMWQNYASDDPSDAMARNAVVNAVHRLWHQPLAEVDPDVIYFRSRLNLLTEQQLGWLRDLADVCRFRAVSDPPSWLTPAELADMRSYLSAQPEIRRVGRYEYTIDGRKADFTAAISPGSRAYPIS</sequence>
<dbReference type="RefSeq" id="WP_116066452.1">
    <property type="nucleotide sequence ID" value="NZ_BONB01000001.1"/>
</dbReference>
<dbReference type="Pfam" id="PF02065">
    <property type="entry name" value="Melibiase"/>
    <property type="match status" value="1"/>
</dbReference>
<organism evidence="3 4">
    <name type="scientific">Asanoa ferruginea</name>
    <dbReference type="NCBI Taxonomy" id="53367"/>
    <lineage>
        <taxon>Bacteria</taxon>
        <taxon>Bacillati</taxon>
        <taxon>Actinomycetota</taxon>
        <taxon>Actinomycetes</taxon>
        <taxon>Micromonosporales</taxon>
        <taxon>Micromonosporaceae</taxon>
        <taxon>Asanoa</taxon>
    </lineage>
</organism>
<dbReference type="GO" id="GO:0016052">
    <property type="term" value="P:carbohydrate catabolic process"/>
    <property type="evidence" value="ECO:0007669"/>
    <property type="project" value="InterPro"/>
</dbReference>
<keyword evidence="4" id="KW-1185">Reference proteome</keyword>
<dbReference type="InterPro" id="IPR002252">
    <property type="entry name" value="Glyco_hydro_36"/>
</dbReference>
<evidence type="ECO:0000256" key="1">
    <source>
        <dbReference type="ARBA" id="ARBA00022801"/>
    </source>
</evidence>
<dbReference type="Gene3D" id="3.20.20.70">
    <property type="entry name" value="Aldolase class I"/>
    <property type="match status" value="1"/>
</dbReference>
<proteinExistence type="predicted"/>
<dbReference type="AlphaFoldDB" id="A0A3D9ZB76"/>
<dbReference type="PANTHER" id="PTHR43053:SF3">
    <property type="entry name" value="ALPHA-GALACTOSIDASE C-RELATED"/>
    <property type="match status" value="1"/>
</dbReference>
<dbReference type="PANTHER" id="PTHR43053">
    <property type="entry name" value="GLYCOSIDASE FAMILY 31"/>
    <property type="match status" value="1"/>
</dbReference>
<dbReference type="InterPro" id="IPR017853">
    <property type="entry name" value="GH"/>
</dbReference>
<dbReference type="Proteomes" id="UP000256913">
    <property type="component" value="Unassembled WGS sequence"/>
</dbReference>
<keyword evidence="2" id="KW-0326">Glycosidase</keyword>